<dbReference type="PANTHER" id="PTHR42791:SF2">
    <property type="entry name" value="N-ACETYLTRANSFERASE DOMAIN-CONTAINING PROTEIN"/>
    <property type="match status" value="1"/>
</dbReference>
<dbReference type="PROSITE" id="PS51186">
    <property type="entry name" value="GNAT"/>
    <property type="match status" value="1"/>
</dbReference>
<evidence type="ECO:0000313" key="3">
    <source>
        <dbReference type="Proteomes" id="UP001174936"/>
    </source>
</evidence>
<dbReference type="EMBL" id="JAULSV010000004">
    <property type="protein sequence ID" value="KAK0647042.1"/>
    <property type="molecule type" value="Genomic_DNA"/>
</dbReference>
<dbReference type="Pfam" id="PF13508">
    <property type="entry name" value="Acetyltransf_7"/>
    <property type="match status" value="1"/>
</dbReference>
<dbReference type="AlphaFoldDB" id="A0AA39Y6N9"/>
<dbReference type="InterPro" id="IPR016181">
    <property type="entry name" value="Acyl_CoA_acyltransferase"/>
</dbReference>
<name>A0AA39Y6N9_9PEZI</name>
<dbReference type="SUPFAM" id="SSF55729">
    <property type="entry name" value="Acyl-CoA N-acyltransferases (Nat)"/>
    <property type="match status" value="1"/>
</dbReference>
<dbReference type="InterPro" id="IPR052523">
    <property type="entry name" value="Trichothecene_AcTrans"/>
</dbReference>
<dbReference type="Gene3D" id="3.40.630.30">
    <property type="match status" value="1"/>
</dbReference>
<gene>
    <name evidence="2" type="ORF">B0T16DRAFT_328511</name>
</gene>
<proteinExistence type="predicted"/>
<feature type="domain" description="N-acetyltransferase" evidence="1">
    <location>
        <begin position="1"/>
        <end position="208"/>
    </location>
</feature>
<sequence length="221" mass="24907">MSVRAAVPADAHTITEIAIAALPSDEQWPYRFRYAQQYPKDHWSFSYRRFLSWIQAAPHFTVLVVEIPQSDTTRVIGYSVWQMPGTFVGDSIVHLPRDQYGRRDGDPARMKAFRDALSAARQRLFDGPYGNDQLNLVQIAVDPSYQRRGAGMLMTNWGLDKSHELSVTVTLFASAQGRRLYRKLGFNEVDVVHVQADGEDVFVDIPAMTYRAGVGTCPAPK</sequence>
<comment type="caution">
    <text evidence="2">The sequence shown here is derived from an EMBL/GenBank/DDBJ whole genome shotgun (WGS) entry which is preliminary data.</text>
</comment>
<protein>
    <submittedName>
        <fullName evidence="2">Acyl-CoA N-acyltransferase</fullName>
    </submittedName>
</protein>
<keyword evidence="3" id="KW-1185">Reference proteome</keyword>
<dbReference type="PANTHER" id="PTHR42791">
    <property type="entry name" value="GNAT FAMILY ACETYLTRANSFERASE"/>
    <property type="match status" value="1"/>
</dbReference>
<accession>A0AA39Y6N9</accession>
<dbReference type="GO" id="GO:0016747">
    <property type="term" value="F:acyltransferase activity, transferring groups other than amino-acyl groups"/>
    <property type="evidence" value="ECO:0007669"/>
    <property type="project" value="InterPro"/>
</dbReference>
<organism evidence="2 3">
    <name type="scientific">Cercophora newfieldiana</name>
    <dbReference type="NCBI Taxonomy" id="92897"/>
    <lineage>
        <taxon>Eukaryota</taxon>
        <taxon>Fungi</taxon>
        <taxon>Dikarya</taxon>
        <taxon>Ascomycota</taxon>
        <taxon>Pezizomycotina</taxon>
        <taxon>Sordariomycetes</taxon>
        <taxon>Sordariomycetidae</taxon>
        <taxon>Sordariales</taxon>
        <taxon>Lasiosphaeriaceae</taxon>
        <taxon>Cercophora</taxon>
    </lineage>
</organism>
<reference evidence="2" key="1">
    <citation type="submission" date="2023-06" db="EMBL/GenBank/DDBJ databases">
        <title>Genome-scale phylogeny and comparative genomics of the fungal order Sordariales.</title>
        <authorList>
            <consortium name="Lawrence Berkeley National Laboratory"/>
            <person name="Hensen N."/>
            <person name="Bonometti L."/>
            <person name="Westerberg I."/>
            <person name="Brannstrom I.O."/>
            <person name="Guillou S."/>
            <person name="Cros-Aarteil S."/>
            <person name="Calhoun S."/>
            <person name="Haridas S."/>
            <person name="Kuo A."/>
            <person name="Mondo S."/>
            <person name="Pangilinan J."/>
            <person name="Riley R."/>
            <person name="Labutti K."/>
            <person name="Andreopoulos B."/>
            <person name="Lipzen A."/>
            <person name="Chen C."/>
            <person name="Yanf M."/>
            <person name="Daum C."/>
            <person name="Ng V."/>
            <person name="Clum A."/>
            <person name="Steindorff A."/>
            <person name="Ohm R."/>
            <person name="Martin F."/>
            <person name="Silar P."/>
            <person name="Natvig D."/>
            <person name="Lalanne C."/>
            <person name="Gautier V."/>
            <person name="Ament-Velasquez S.L."/>
            <person name="Kruys A."/>
            <person name="Hutchinson M.I."/>
            <person name="Powell A.J."/>
            <person name="Barry K."/>
            <person name="Miller A.N."/>
            <person name="Grigoriev I.V."/>
            <person name="Debuchy R."/>
            <person name="Gladieux P."/>
            <person name="Thoren M.H."/>
            <person name="Johannesson H."/>
        </authorList>
    </citation>
    <scope>NUCLEOTIDE SEQUENCE</scope>
    <source>
        <strain evidence="2">SMH2532-1</strain>
    </source>
</reference>
<dbReference type="InterPro" id="IPR000182">
    <property type="entry name" value="GNAT_dom"/>
</dbReference>
<evidence type="ECO:0000313" key="2">
    <source>
        <dbReference type="EMBL" id="KAK0647042.1"/>
    </source>
</evidence>
<dbReference type="Proteomes" id="UP001174936">
    <property type="component" value="Unassembled WGS sequence"/>
</dbReference>
<evidence type="ECO:0000259" key="1">
    <source>
        <dbReference type="PROSITE" id="PS51186"/>
    </source>
</evidence>